<comment type="caution">
    <text evidence="2">The sequence shown here is derived from an EMBL/GenBank/DDBJ whole genome shotgun (WGS) entry which is preliminary data.</text>
</comment>
<dbReference type="EMBL" id="BOMB01000001">
    <property type="protein sequence ID" value="GID09457.1"/>
    <property type="molecule type" value="Genomic_DNA"/>
</dbReference>
<dbReference type="SUPFAM" id="SSF51905">
    <property type="entry name" value="FAD/NAD(P)-binding domain"/>
    <property type="match status" value="1"/>
</dbReference>
<dbReference type="AlphaFoldDB" id="A0A8J3NAE2"/>
<evidence type="ECO:0000313" key="2">
    <source>
        <dbReference type="EMBL" id="GID09457.1"/>
    </source>
</evidence>
<dbReference type="PANTHER" id="PTHR43539">
    <property type="entry name" value="FLAVIN-BINDING MONOOXYGENASE-LIKE PROTEIN (AFU_ORTHOLOGUE AFUA_4G09220)"/>
    <property type="match status" value="1"/>
</dbReference>
<gene>
    <name evidence="2" type="ORF">Aru02nite_03460</name>
</gene>
<keyword evidence="3" id="KW-1185">Reference proteome</keyword>
<name>A0A8J3NAE2_9ACTN</name>
<organism evidence="2 3">
    <name type="scientific">Actinocatenispora rupis</name>
    <dbReference type="NCBI Taxonomy" id="519421"/>
    <lineage>
        <taxon>Bacteria</taxon>
        <taxon>Bacillati</taxon>
        <taxon>Actinomycetota</taxon>
        <taxon>Actinomycetes</taxon>
        <taxon>Micromonosporales</taxon>
        <taxon>Micromonosporaceae</taxon>
        <taxon>Actinocatenispora</taxon>
    </lineage>
</organism>
<reference evidence="2" key="1">
    <citation type="submission" date="2021-01" db="EMBL/GenBank/DDBJ databases">
        <title>Whole genome shotgun sequence of Actinocatenispora rupis NBRC 107355.</title>
        <authorList>
            <person name="Komaki H."/>
            <person name="Tamura T."/>
        </authorList>
    </citation>
    <scope>NUCLEOTIDE SEQUENCE</scope>
    <source>
        <strain evidence="2">NBRC 107355</strain>
    </source>
</reference>
<dbReference type="Pfam" id="PF13738">
    <property type="entry name" value="Pyr_redox_3"/>
    <property type="match status" value="1"/>
</dbReference>
<proteinExistence type="predicted"/>
<dbReference type="PANTHER" id="PTHR43539:SF23">
    <property type="entry name" value="FAD-DEPENDENT OXIDOREDUCTASE DOMAIN-CONTAINING PROTEIN 2"/>
    <property type="match status" value="1"/>
</dbReference>
<dbReference type="PRINTS" id="PR00368">
    <property type="entry name" value="FADPNR"/>
</dbReference>
<dbReference type="GO" id="GO:0050660">
    <property type="term" value="F:flavin adenine dinucleotide binding"/>
    <property type="evidence" value="ECO:0007669"/>
    <property type="project" value="TreeGrafter"/>
</dbReference>
<protein>
    <submittedName>
        <fullName evidence="2">Pyridine nucleotide-disulfide oxidoreductase</fullName>
    </submittedName>
</protein>
<dbReference type="RefSeq" id="WP_203654285.1">
    <property type="nucleotide sequence ID" value="NZ_BAAAZM010000010.1"/>
</dbReference>
<dbReference type="Gene3D" id="3.50.50.60">
    <property type="entry name" value="FAD/NAD(P)-binding domain"/>
    <property type="match status" value="2"/>
</dbReference>
<dbReference type="GO" id="GO:0004497">
    <property type="term" value="F:monooxygenase activity"/>
    <property type="evidence" value="ECO:0007669"/>
    <property type="project" value="TreeGrafter"/>
</dbReference>
<evidence type="ECO:0000313" key="3">
    <source>
        <dbReference type="Proteomes" id="UP000612808"/>
    </source>
</evidence>
<evidence type="ECO:0000256" key="1">
    <source>
        <dbReference type="ARBA" id="ARBA00023002"/>
    </source>
</evidence>
<sequence length="524" mass="58899">MPEVLDYLVIGAGPAGLQLGYLLRRAGRDHLVLEAGDVPGAFFVDQPRHRRMISINKPYTGSDDPELNLRVDWNSLLGDDDEKYRFTRWTDRYFPHADDYLRYLADYARRHDLAVRYGTRVVRVARDGDFLVTDERGGTYRARRVVAAVGFGAPYVPDIPGIELADQYVDMSVDADDYRNQRVLIIGKGNSAFETADALTERAAVIHVVGPHSLTFAWQTHFIGHLRAVNNNFLDTYQLKAQNSVLDATVDRIDRDGDGYQVTMTYQRRDETVRFRYDKVLCCTGFRLDAGIFADGCRPELTIRDRFPKLTSAWESVNVPGLYFAGTLTQSRDFKRFTSAFIHGFRYGVRALSKVLDQRYEATGWPARPVDAEPAALADALLARANRTSGLWQQFTFLADVVCLDGSVCLDDTVRLGAAGARYLEEVPRDYLADGGIPGAATVLTLTMEYGPGHEDLDPFDVPAGRAWEAEHGRDDRYLHPVVRLVVDGEERAVHRVKENLDNLWTDPVRHRAPLVAFLAAHLG</sequence>
<accession>A0A8J3NAE2</accession>
<dbReference type="InterPro" id="IPR050982">
    <property type="entry name" value="Auxin_biosynth/cation_transpt"/>
</dbReference>
<dbReference type="GO" id="GO:0036503">
    <property type="term" value="P:ERAD pathway"/>
    <property type="evidence" value="ECO:0007669"/>
    <property type="project" value="TreeGrafter"/>
</dbReference>
<dbReference type="Proteomes" id="UP000612808">
    <property type="component" value="Unassembled WGS sequence"/>
</dbReference>
<keyword evidence="1" id="KW-0560">Oxidoreductase</keyword>
<dbReference type="InterPro" id="IPR036188">
    <property type="entry name" value="FAD/NAD-bd_sf"/>
</dbReference>